<feature type="compositionally biased region" description="Basic and acidic residues" evidence="1">
    <location>
        <begin position="179"/>
        <end position="201"/>
    </location>
</feature>
<protein>
    <submittedName>
        <fullName evidence="2">Uncharacterized protein</fullName>
    </submittedName>
</protein>
<evidence type="ECO:0000256" key="1">
    <source>
        <dbReference type="SAM" id="MobiDB-lite"/>
    </source>
</evidence>
<reference evidence="2" key="1">
    <citation type="submission" date="2023-08" db="EMBL/GenBank/DDBJ databases">
        <title>Pelteobagrus vachellii genome.</title>
        <authorList>
            <person name="Liu H."/>
        </authorList>
    </citation>
    <scope>NUCLEOTIDE SEQUENCE</scope>
    <source>
        <strain evidence="2">PRFRI_2022a</strain>
        <tissue evidence="2">Muscle</tissue>
    </source>
</reference>
<name>A0AA88LVT1_TACVA</name>
<feature type="compositionally biased region" description="Basic residues" evidence="1">
    <location>
        <begin position="169"/>
        <end position="178"/>
    </location>
</feature>
<dbReference type="EMBL" id="JAVHJS010000020">
    <property type="protein sequence ID" value="KAK2824847.1"/>
    <property type="molecule type" value="Genomic_DNA"/>
</dbReference>
<keyword evidence="3" id="KW-1185">Reference proteome</keyword>
<accession>A0AA88LVT1</accession>
<dbReference type="AlphaFoldDB" id="A0AA88LVT1"/>
<evidence type="ECO:0000313" key="2">
    <source>
        <dbReference type="EMBL" id="KAK2824847.1"/>
    </source>
</evidence>
<evidence type="ECO:0000313" key="3">
    <source>
        <dbReference type="Proteomes" id="UP001187315"/>
    </source>
</evidence>
<proteinExistence type="predicted"/>
<organism evidence="2 3">
    <name type="scientific">Tachysurus vachellii</name>
    <name type="common">Darkbarbel catfish</name>
    <name type="synonym">Pelteobagrus vachellii</name>
    <dbReference type="NCBI Taxonomy" id="175792"/>
    <lineage>
        <taxon>Eukaryota</taxon>
        <taxon>Metazoa</taxon>
        <taxon>Chordata</taxon>
        <taxon>Craniata</taxon>
        <taxon>Vertebrata</taxon>
        <taxon>Euteleostomi</taxon>
        <taxon>Actinopterygii</taxon>
        <taxon>Neopterygii</taxon>
        <taxon>Teleostei</taxon>
        <taxon>Ostariophysi</taxon>
        <taxon>Siluriformes</taxon>
        <taxon>Bagridae</taxon>
        <taxon>Tachysurus</taxon>
    </lineage>
</organism>
<feature type="region of interest" description="Disordered" evidence="1">
    <location>
        <begin position="1"/>
        <end position="30"/>
    </location>
</feature>
<comment type="caution">
    <text evidence="2">The sequence shown here is derived from an EMBL/GenBank/DDBJ whole genome shotgun (WGS) entry which is preliminary data.</text>
</comment>
<feature type="region of interest" description="Disordered" evidence="1">
    <location>
        <begin position="132"/>
        <end position="237"/>
    </location>
</feature>
<feature type="compositionally biased region" description="Basic residues" evidence="1">
    <location>
        <begin position="205"/>
        <end position="219"/>
    </location>
</feature>
<feature type="compositionally biased region" description="Basic and acidic residues" evidence="1">
    <location>
        <begin position="220"/>
        <end position="237"/>
    </location>
</feature>
<dbReference type="Proteomes" id="UP001187315">
    <property type="component" value="Unassembled WGS sequence"/>
</dbReference>
<gene>
    <name evidence="2" type="ORF">Q7C36_018774</name>
</gene>
<feature type="region of interest" description="Disordered" evidence="1">
    <location>
        <begin position="49"/>
        <end position="74"/>
    </location>
</feature>
<sequence>MWDCGLNRDTETADGTGGDEQSNRSWTRERPCWPDECEVEQRFVSTPCAVPHTETSPPAATEPPEFHPPSGMESARVGETQQNVLLEVLSYCRFLHAAVQRLEQKIDSLQSQCRNPDVSQKLTASVGGAQLSRSLSQRLGPSPQAKLLRNPERLQVTENVPPHGAGGKRDKRRRRRAPRASETRQEAARLVKEEEPRDEAVQKNSRMKRWRKQRKRHTAARSDPEEAPGSEDRNDND</sequence>
<feature type="compositionally biased region" description="Basic and acidic residues" evidence="1">
    <location>
        <begin position="1"/>
        <end position="11"/>
    </location>
</feature>
<feature type="compositionally biased region" description="Low complexity" evidence="1">
    <location>
        <begin position="51"/>
        <end position="63"/>
    </location>
</feature>